<dbReference type="Gene3D" id="2.60.40.1120">
    <property type="entry name" value="Carboxypeptidase-like, regulatory domain"/>
    <property type="match status" value="1"/>
</dbReference>
<keyword evidence="4" id="KW-1185">Reference proteome</keyword>
<dbReference type="SUPFAM" id="SSF49464">
    <property type="entry name" value="Carboxypeptidase regulatory domain-like"/>
    <property type="match status" value="1"/>
</dbReference>
<evidence type="ECO:0000256" key="2">
    <source>
        <dbReference type="SAM" id="Phobius"/>
    </source>
</evidence>
<name>A0A1T5FC49_9SPHI</name>
<dbReference type="Proteomes" id="UP000190150">
    <property type="component" value="Unassembled WGS sequence"/>
</dbReference>
<dbReference type="Pfam" id="PF13715">
    <property type="entry name" value="CarbopepD_reg_2"/>
    <property type="match status" value="1"/>
</dbReference>
<dbReference type="EMBL" id="FUZF01000015">
    <property type="protein sequence ID" value="SKB93765.1"/>
    <property type="molecule type" value="Genomic_DNA"/>
</dbReference>
<evidence type="ECO:0000256" key="1">
    <source>
        <dbReference type="SAM" id="MobiDB-lite"/>
    </source>
</evidence>
<keyword evidence="2" id="KW-1133">Transmembrane helix</keyword>
<organism evidence="3 4">
    <name type="scientific">Sphingobacterium nematocida</name>
    <dbReference type="NCBI Taxonomy" id="1513896"/>
    <lineage>
        <taxon>Bacteria</taxon>
        <taxon>Pseudomonadati</taxon>
        <taxon>Bacteroidota</taxon>
        <taxon>Sphingobacteriia</taxon>
        <taxon>Sphingobacteriales</taxon>
        <taxon>Sphingobacteriaceae</taxon>
        <taxon>Sphingobacterium</taxon>
    </lineage>
</organism>
<feature type="transmembrane region" description="Helical" evidence="2">
    <location>
        <begin position="82"/>
        <end position="101"/>
    </location>
</feature>
<feature type="region of interest" description="Disordered" evidence="1">
    <location>
        <begin position="144"/>
        <end position="172"/>
    </location>
</feature>
<reference evidence="4" key="1">
    <citation type="submission" date="2017-02" db="EMBL/GenBank/DDBJ databases">
        <authorList>
            <person name="Varghese N."/>
            <person name="Submissions S."/>
        </authorList>
    </citation>
    <scope>NUCLEOTIDE SEQUENCE [LARGE SCALE GENOMIC DNA]</scope>
    <source>
        <strain evidence="4">DSM 24091</strain>
    </source>
</reference>
<feature type="compositionally biased region" description="Polar residues" evidence="1">
    <location>
        <begin position="147"/>
        <end position="170"/>
    </location>
</feature>
<keyword evidence="2" id="KW-0472">Membrane</keyword>
<dbReference type="RefSeq" id="WP_079644475.1">
    <property type="nucleotide sequence ID" value="NZ_FUZF01000015.1"/>
</dbReference>
<proteinExistence type="predicted"/>
<evidence type="ECO:0000313" key="3">
    <source>
        <dbReference type="EMBL" id="SKB93765.1"/>
    </source>
</evidence>
<dbReference type="InterPro" id="IPR008969">
    <property type="entry name" value="CarboxyPept-like_regulatory"/>
</dbReference>
<dbReference type="OrthoDB" id="1112758at2"/>
<protein>
    <submittedName>
        <fullName evidence="3">CarboxypepD_reg-like domain-containing protein</fullName>
    </submittedName>
</protein>
<evidence type="ECO:0000313" key="4">
    <source>
        <dbReference type="Proteomes" id="UP000190150"/>
    </source>
</evidence>
<dbReference type="AlphaFoldDB" id="A0A1T5FC49"/>
<sequence>MRKLTFDIDHLRKYINGELSAREMHEVERAAHEDEMLTDILMGMEIEKEQGSNSIPLDSIRQQINQRTQHRGIKRPLWHNRYLQIAASIVLLATVGILFWHQQDSRPTTEQAIASKSPESISAPTQADILEATAHDSTNHVLAHATPQPSTTHPENTQSEVQASSGNRSLTPHEKHILAYTPVEKNVELSQDIAGTLNLGHPKHESDVIIINTEATDKSNLLASNSRKQLQSKVPDARVSVNPNNTPSAAQMRARLSNMGLDPQTSFILGQVIDQQSRQPLAGAAVKDLQNDNVVVTDAEGRFAYAANSKKNLEINANGYNAREIAAESGEQTILLSPKETKPEEVSTGSTTKITRSTPSVGWEKYLAYLHEEIAKHTSSNYTFNLQMELDKKGTPTRISVLKSSDKTLNPKVISLVEKGPSWKRGTDWKNIYLQIKSL</sequence>
<gene>
    <name evidence="3" type="ORF">SAMN05660841_03162</name>
</gene>
<keyword evidence="2" id="KW-0812">Transmembrane</keyword>
<dbReference type="STRING" id="1513896.SAMN05660841_03162"/>
<accession>A0A1T5FC49</accession>